<keyword evidence="5 11" id="KW-0349">Heme</keyword>
<keyword evidence="3" id="KW-0813">Transport</keyword>
<dbReference type="Pfam" id="PF13442">
    <property type="entry name" value="Cytochrome_CBB3"/>
    <property type="match status" value="1"/>
</dbReference>
<dbReference type="PROSITE" id="PS51007">
    <property type="entry name" value="CYTC"/>
    <property type="match status" value="1"/>
</dbReference>
<feature type="transmembrane region" description="Helical" evidence="12">
    <location>
        <begin position="347"/>
        <end position="366"/>
    </location>
</feature>
<dbReference type="STRING" id="1715989.NITINOP_2330"/>
<dbReference type="PANTHER" id="PTHR32063">
    <property type="match status" value="1"/>
</dbReference>
<protein>
    <submittedName>
        <fullName evidence="14">Cation efflux system protein CzcA</fullName>
    </submittedName>
</protein>
<sequence length="1181" mass="127969">MVSRLLDVSLRQRLLIVLLSLLIAGGGLYAFRTIPIDAFPDVTSVLVQVVTKAPGLSPPEVERLVTYPIELQLTGVPAVTEMRSLTKVGLSLVTIVFDDSMDINLARQLVLERLLEVEELLPPGAEPMLMPNSTGLGEVFQYYLDGPSNPPTDDAEEYRRLIDQRTIQDWVIRPLLKGTPEVIDVNSMGGYVKQYQVLVEPAMLRKYNLSLREVFEAVARNNANAGGNILEKHAEKYIVRGRGLIRSLEDIERIVVKEVGGTPVFVGDIANVVIGHAVRHGATLLNGEREVVSGIVLMLRGGNARDVVEGIKSRIEDIHAKELLPNGMRIVPFYDRIELITAALNTVYKALAEGVTLVVVVLFLFLGNIRSALIVVATLILGPLATFIVMGQVGLTANLMSLGGLAIAIGMMVDGSVVVVENVYRHLSHQSSAGVSKSELIREAVKEVGQPVVFGILIIIVVFLPLLSLQGMEGKMFKPLAYTIMIALLVSLVLSLTLSPVLCSLALTRGSEDDPWIVRAAKGLYAPALRWALGHRLVVVTLAVGALVGSLVLVPFLGSEFIPILNEGAMAPQTIRLPSVSLEASLAIEKRAQRAIMEFPEVEMAVSKIGRTELGNDPQEPNESDPVVRLRPLDQWTTAKTMPELMQKVRERLSQVTGATFLISQPIQQRVDELISGVRTEATVKLFGDDLEVLRTKAEEIAAVLGTVRGVRDIKVEQLFGQPYLTIDIDRGKIARHGLNVADVRQIITTAIGGEVATRVFEGQQRFDLVVRFPEQYRDGMEAISNILLMDQTGALIPLADLGTIKLEEGPGRISRERLQRYVSIGFNTLGRDIGSLVAEAQRKIAQQVVLPTGYTVSWGGSFENMERAMSRLRVIVPVTIGLIFLLLYSTFGSLRQAVLIILNLPFALIGGVVALWITGEYLSVPASVGFINLFGVAVLNGIVLVSYMNKLREDGYGLDDAVMSGALLRLRPVLMTALVALLGLVPLALANGIGSEVQRPLAIVVIGGLVTSTLLTLILLPVLYRWIESRPSETGSTARREAMVNRLETGAVVTHGAGSGGTVMIAMILGASLVLGVVLGGGGAAVVEGREKPAEARADRGRKIYLKYCAGCHGVEGKGDGYKLLGADPAALAAPSTQRKFDTTLLKTIHEGKAAMPPWNVRLSEQEERDVLAYIRTLHQ</sequence>
<dbReference type="InterPro" id="IPR036909">
    <property type="entry name" value="Cyt_c-like_dom_sf"/>
</dbReference>
<evidence type="ECO:0000313" key="15">
    <source>
        <dbReference type="Proteomes" id="UP000066284"/>
    </source>
</evidence>
<dbReference type="Proteomes" id="UP000066284">
    <property type="component" value="Chromosome 1"/>
</dbReference>
<dbReference type="InterPro" id="IPR001036">
    <property type="entry name" value="Acrflvin-R"/>
</dbReference>
<keyword evidence="4" id="KW-1003">Cell membrane</keyword>
<keyword evidence="10 12" id="KW-0472">Membrane</keyword>
<dbReference type="GO" id="GO:0042910">
    <property type="term" value="F:xenobiotic transmembrane transporter activity"/>
    <property type="evidence" value="ECO:0007669"/>
    <property type="project" value="TreeGrafter"/>
</dbReference>
<feature type="transmembrane region" description="Helical" evidence="12">
    <location>
        <begin position="373"/>
        <end position="395"/>
    </location>
</feature>
<evidence type="ECO:0000256" key="1">
    <source>
        <dbReference type="ARBA" id="ARBA00004651"/>
    </source>
</evidence>
<feature type="transmembrane region" description="Helical" evidence="12">
    <location>
        <begin position="537"/>
        <end position="557"/>
    </location>
</feature>
<dbReference type="InterPro" id="IPR004763">
    <property type="entry name" value="CusA-like"/>
</dbReference>
<feature type="transmembrane region" description="Helical" evidence="12">
    <location>
        <begin position="1064"/>
        <end position="1088"/>
    </location>
</feature>
<evidence type="ECO:0000256" key="3">
    <source>
        <dbReference type="ARBA" id="ARBA00022448"/>
    </source>
</evidence>
<evidence type="ECO:0000256" key="7">
    <source>
        <dbReference type="ARBA" id="ARBA00022723"/>
    </source>
</evidence>
<dbReference type="Gene3D" id="1.10.760.10">
    <property type="entry name" value="Cytochrome c-like domain"/>
    <property type="match status" value="1"/>
</dbReference>
<evidence type="ECO:0000256" key="11">
    <source>
        <dbReference type="PROSITE-ProRule" id="PRU00433"/>
    </source>
</evidence>
<evidence type="ECO:0000256" key="9">
    <source>
        <dbReference type="ARBA" id="ARBA00023004"/>
    </source>
</evidence>
<dbReference type="Gene3D" id="3.30.2090.10">
    <property type="entry name" value="Multidrug efflux transporter AcrB TolC docking domain, DN and DC subdomains"/>
    <property type="match status" value="2"/>
</dbReference>
<dbReference type="GO" id="GO:0020037">
    <property type="term" value="F:heme binding"/>
    <property type="evidence" value="ECO:0007669"/>
    <property type="project" value="InterPro"/>
</dbReference>
<evidence type="ECO:0000256" key="5">
    <source>
        <dbReference type="ARBA" id="ARBA00022617"/>
    </source>
</evidence>
<keyword evidence="6 12" id="KW-0812">Transmembrane</keyword>
<dbReference type="InterPro" id="IPR009056">
    <property type="entry name" value="Cyt_c-like_dom"/>
</dbReference>
<dbReference type="Gene3D" id="1.20.1640.10">
    <property type="entry name" value="Multidrug efflux transporter AcrB transmembrane domain"/>
    <property type="match status" value="2"/>
</dbReference>
<keyword evidence="9 11" id="KW-0408">Iron</keyword>
<dbReference type="GO" id="GO:0046872">
    <property type="term" value="F:metal ion binding"/>
    <property type="evidence" value="ECO:0007669"/>
    <property type="project" value="UniProtKB-KW"/>
</dbReference>
<dbReference type="SUPFAM" id="SSF46626">
    <property type="entry name" value="Cytochrome c"/>
    <property type="match status" value="1"/>
</dbReference>
<feature type="transmembrane region" description="Helical" evidence="12">
    <location>
        <begin position="1002"/>
        <end position="1025"/>
    </location>
</feature>
<feature type="transmembrane region" description="Helical" evidence="12">
    <location>
        <begin position="480"/>
        <end position="507"/>
    </location>
</feature>
<dbReference type="EMBL" id="LN885086">
    <property type="protein sequence ID" value="CUQ67302.1"/>
    <property type="molecule type" value="Genomic_DNA"/>
</dbReference>
<dbReference type="PRINTS" id="PR00702">
    <property type="entry name" value="ACRIFLAVINRP"/>
</dbReference>
<feature type="transmembrane region" description="Helical" evidence="12">
    <location>
        <begin position="969"/>
        <end position="990"/>
    </location>
</feature>
<evidence type="ECO:0000256" key="8">
    <source>
        <dbReference type="ARBA" id="ARBA00022989"/>
    </source>
</evidence>
<keyword evidence="7 11" id="KW-0479">Metal-binding</keyword>
<dbReference type="Pfam" id="PF00873">
    <property type="entry name" value="ACR_tran"/>
    <property type="match status" value="1"/>
</dbReference>
<evidence type="ECO:0000256" key="2">
    <source>
        <dbReference type="ARBA" id="ARBA00010942"/>
    </source>
</evidence>
<dbReference type="Gene3D" id="3.30.70.1430">
    <property type="entry name" value="Multidrug efflux transporter AcrB pore domain"/>
    <property type="match status" value="2"/>
</dbReference>
<gene>
    <name evidence="14" type="primary">czcA</name>
    <name evidence="14" type="ORF">NITINOP_2330</name>
</gene>
<evidence type="ECO:0000313" key="14">
    <source>
        <dbReference type="EMBL" id="CUQ67302.1"/>
    </source>
</evidence>
<feature type="transmembrane region" description="Helical" evidence="12">
    <location>
        <begin position="448"/>
        <end position="468"/>
    </location>
</feature>
<dbReference type="RefSeq" id="WP_082633759.1">
    <property type="nucleotide sequence ID" value="NZ_LN885086.1"/>
</dbReference>
<comment type="similarity">
    <text evidence="2">Belongs to the resistance-nodulation-cell division (RND) (TC 2.A.6) family.</text>
</comment>
<dbReference type="NCBIfam" id="TIGR00914">
    <property type="entry name" value="2A0601"/>
    <property type="match status" value="1"/>
</dbReference>
<feature type="transmembrane region" description="Helical" evidence="12">
    <location>
        <begin position="930"/>
        <end position="949"/>
    </location>
</feature>
<evidence type="ECO:0000256" key="12">
    <source>
        <dbReference type="SAM" id="Phobius"/>
    </source>
</evidence>
<dbReference type="KEGG" id="nio:NITINOP_2330"/>
<evidence type="ECO:0000256" key="4">
    <source>
        <dbReference type="ARBA" id="ARBA00022475"/>
    </source>
</evidence>
<dbReference type="InterPro" id="IPR027463">
    <property type="entry name" value="AcrB_DN_DC_subdom"/>
</dbReference>
<name>A0A0S4KXM7_9BACT</name>
<dbReference type="GO" id="GO:0008324">
    <property type="term" value="F:monoatomic cation transmembrane transporter activity"/>
    <property type="evidence" value="ECO:0007669"/>
    <property type="project" value="InterPro"/>
</dbReference>
<dbReference type="GO" id="GO:0005886">
    <property type="term" value="C:plasma membrane"/>
    <property type="evidence" value="ECO:0007669"/>
    <property type="project" value="UniProtKB-SubCell"/>
</dbReference>
<reference evidence="15" key="1">
    <citation type="submission" date="2015-09" db="EMBL/GenBank/DDBJ databases">
        <authorList>
            <person name="Daims H."/>
        </authorList>
    </citation>
    <scope>NUCLEOTIDE SEQUENCE [LARGE SCALE GENOMIC DNA]</scope>
</reference>
<evidence type="ECO:0000259" key="13">
    <source>
        <dbReference type="PROSITE" id="PS51007"/>
    </source>
</evidence>
<feature type="domain" description="Cytochrome c" evidence="13">
    <location>
        <begin position="1097"/>
        <end position="1180"/>
    </location>
</feature>
<dbReference type="PANTHER" id="PTHR32063:SF24">
    <property type="entry name" value="CATION EFFLUX SYSTEM (ACRB_ACRD_ACRF FAMILY)"/>
    <property type="match status" value="1"/>
</dbReference>
<dbReference type="Gene3D" id="3.30.70.1320">
    <property type="entry name" value="Multidrug efflux transporter AcrB pore domain like"/>
    <property type="match status" value="1"/>
</dbReference>
<feature type="transmembrane region" description="Helical" evidence="12">
    <location>
        <begin position="873"/>
        <end position="892"/>
    </location>
</feature>
<feature type="transmembrane region" description="Helical" evidence="12">
    <location>
        <begin position="898"/>
        <end position="918"/>
    </location>
</feature>
<dbReference type="GO" id="GO:0009055">
    <property type="term" value="F:electron transfer activity"/>
    <property type="evidence" value="ECO:0007669"/>
    <property type="project" value="InterPro"/>
</dbReference>
<evidence type="ECO:0000256" key="6">
    <source>
        <dbReference type="ARBA" id="ARBA00022692"/>
    </source>
</evidence>
<dbReference type="AlphaFoldDB" id="A0A0S4KXM7"/>
<dbReference type="OrthoDB" id="9798415at2"/>
<organism evidence="14 15">
    <name type="scientific">Candidatus Nitrospira inopinata</name>
    <dbReference type="NCBI Taxonomy" id="1715989"/>
    <lineage>
        <taxon>Bacteria</taxon>
        <taxon>Pseudomonadati</taxon>
        <taxon>Nitrospirota</taxon>
        <taxon>Nitrospiria</taxon>
        <taxon>Nitrospirales</taxon>
        <taxon>Nitrospiraceae</taxon>
        <taxon>Nitrospira</taxon>
    </lineage>
</organism>
<evidence type="ECO:0000256" key="10">
    <source>
        <dbReference type="ARBA" id="ARBA00023136"/>
    </source>
</evidence>
<comment type="subcellular location">
    <subcellularLocation>
        <location evidence="1">Cell membrane</location>
        <topology evidence="1">Multi-pass membrane protein</topology>
    </subcellularLocation>
</comment>
<keyword evidence="15" id="KW-1185">Reference proteome</keyword>
<dbReference type="SUPFAM" id="SSF82866">
    <property type="entry name" value="Multidrug efflux transporter AcrB transmembrane domain"/>
    <property type="match status" value="2"/>
</dbReference>
<keyword evidence="8 12" id="KW-1133">Transmembrane helix</keyword>
<accession>A0A0S4KXM7</accession>
<dbReference type="SUPFAM" id="SSF82693">
    <property type="entry name" value="Multidrug efflux transporter AcrB pore domain, PN1, PN2, PC1 and PC2 subdomains"/>
    <property type="match status" value="3"/>
</dbReference>
<dbReference type="SUPFAM" id="SSF82714">
    <property type="entry name" value="Multidrug efflux transporter AcrB TolC docking domain, DN and DC subdomains"/>
    <property type="match status" value="2"/>
</dbReference>
<proteinExistence type="inferred from homology"/>
<dbReference type="Gene3D" id="3.30.70.1440">
    <property type="entry name" value="Multidrug efflux transporter AcrB pore domain"/>
    <property type="match status" value="1"/>
</dbReference>